<protein>
    <submittedName>
        <fullName evidence="2">Uncharacterized protein</fullName>
    </submittedName>
</protein>
<dbReference type="PANTHER" id="PTHR33622:SF10">
    <property type="entry name" value="MARKER FOR OXIDATIVE STRESS RESPONSE PROTEIN"/>
    <property type="match status" value="1"/>
</dbReference>
<dbReference type="OrthoDB" id="631057at2759"/>
<proteinExistence type="predicted"/>
<evidence type="ECO:0000313" key="2">
    <source>
        <dbReference type="EMBL" id="VVB08484.1"/>
    </source>
</evidence>
<evidence type="ECO:0000256" key="1">
    <source>
        <dbReference type="SAM" id="MobiDB-lite"/>
    </source>
</evidence>
<keyword evidence="3" id="KW-1185">Reference proteome</keyword>
<gene>
    <name evidence="2" type="ORF">ANE_LOCUS18928</name>
</gene>
<sequence>MDTQNNQTETNQTENVPTPAPVSCRKHVKDENATFFANLKGHIDEFVHASMDEHKACFQNTMNKILERAKAIGEKKVEVKEV</sequence>
<evidence type="ECO:0000313" key="3">
    <source>
        <dbReference type="Proteomes" id="UP000489600"/>
    </source>
</evidence>
<dbReference type="EMBL" id="CABITT030000006">
    <property type="protein sequence ID" value="VVB08484.1"/>
    <property type="molecule type" value="Genomic_DNA"/>
</dbReference>
<feature type="compositionally biased region" description="Low complexity" evidence="1">
    <location>
        <begin position="1"/>
        <end position="15"/>
    </location>
</feature>
<accession>A0A565C494</accession>
<dbReference type="PANTHER" id="PTHR33622">
    <property type="entry name" value="OS03G0724500 PROTEIN"/>
    <property type="match status" value="1"/>
</dbReference>
<dbReference type="AlphaFoldDB" id="A0A565C494"/>
<dbReference type="Proteomes" id="UP000489600">
    <property type="component" value="Unassembled WGS sequence"/>
</dbReference>
<reference evidence="2" key="1">
    <citation type="submission" date="2019-07" db="EMBL/GenBank/DDBJ databases">
        <authorList>
            <person name="Dittberner H."/>
        </authorList>
    </citation>
    <scope>NUCLEOTIDE SEQUENCE [LARGE SCALE GENOMIC DNA]</scope>
</reference>
<name>A0A565C494_9BRAS</name>
<comment type="caution">
    <text evidence="2">The sequence shown here is derived from an EMBL/GenBank/DDBJ whole genome shotgun (WGS) entry which is preliminary data.</text>
</comment>
<feature type="region of interest" description="Disordered" evidence="1">
    <location>
        <begin position="1"/>
        <end position="22"/>
    </location>
</feature>
<organism evidence="2 3">
    <name type="scientific">Arabis nemorensis</name>
    <dbReference type="NCBI Taxonomy" id="586526"/>
    <lineage>
        <taxon>Eukaryota</taxon>
        <taxon>Viridiplantae</taxon>
        <taxon>Streptophyta</taxon>
        <taxon>Embryophyta</taxon>
        <taxon>Tracheophyta</taxon>
        <taxon>Spermatophyta</taxon>
        <taxon>Magnoliopsida</taxon>
        <taxon>eudicotyledons</taxon>
        <taxon>Gunneridae</taxon>
        <taxon>Pentapetalae</taxon>
        <taxon>rosids</taxon>
        <taxon>malvids</taxon>
        <taxon>Brassicales</taxon>
        <taxon>Brassicaceae</taxon>
        <taxon>Arabideae</taxon>
        <taxon>Arabis</taxon>
    </lineage>
</organism>